<dbReference type="RefSeq" id="WP_217868875.1">
    <property type="nucleotide sequence ID" value="NZ_CP077077.1"/>
</dbReference>
<reference evidence="1 2" key="1">
    <citation type="journal article" date="2021" name="Microorganisms">
        <title>The Ever-Expanding Pseudomonas Genus: Description of 43 New Species and Partition of the Pseudomonas putida Group.</title>
        <authorList>
            <person name="Girard L."/>
            <person name="Lood C."/>
            <person name="Hofte M."/>
            <person name="Vandamme P."/>
            <person name="Rokni-Zadeh H."/>
            <person name="van Noort V."/>
            <person name="Lavigne R."/>
            <person name="De Mot R."/>
        </authorList>
    </citation>
    <scope>NUCLEOTIDE SEQUENCE [LARGE SCALE GENOMIC DNA]</scope>
    <source>
        <strain evidence="1 2">COW77</strain>
    </source>
</reference>
<protein>
    <recommendedName>
        <fullName evidence="3">Acyl-CoA dehydrogenase/oxidase C-terminal domain-containing protein</fullName>
    </recommendedName>
</protein>
<evidence type="ECO:0000313" key="2">
    <source>
        <dbReference type="Proteomes" id="UP000824010"/>
    </source>
</evidence>
<gene>
    <name evidence="1" type="ORF">KSS90_07720</name>
</gene>
<proteinExistence type="predicted"/>
<sequence length="209" mass="23383">MPEGLFNRVYQLFASNEPVDAMRQLRLELSQQAKDAFCQGYQLVPNEQASPQADRVLASIGFELRLQPGEEMIAGDDTQLVASVAARLGLLMRMLGTSWTHLSARRSFGVKTTRHQLIKAEFADLSSQCSLLVSQWRLRSVARDFQDVEEDHWQITLLTNRAEKLMGGHGYLLGATHTLSYLSMMLYSLYGKATGQYPASRRDGQGVLA</sequence>
<dbReference type="Proteomes" id="UP000824010">
    <property type="component" value="Chromosome"/>
</dbReference>
<dbReference type="EMBL" id="CP077077">
    <property type="protein sequence ID" value="QXH58073.1"/>
    <property type="molecule type" value="Genomic_DNA"/>
</dbReference>
<accession>A0ABX8NPY1</accession>
<name>A0ABX8NPY1_9PSED</name>
<organism evidence="1 2">
    <name type="scientific">Pseudomonas maumuensis</name>
    <dbReference type="NCBI Taxonomy" id="2842354"/>
    <lineage>
        <taxon>Bacteria</taxon>
        <taxon>Pseudomonadati</taxon>
        <taxon>Pseudomonadota</taxon>
        <taxon>Gammaproteobacteria</taxon>
        <taxon>Pseudomonadales</taxon>
        <taxon>Pseudomonadaceae</taxon>
        <taxon>Pseudomonas</taxon>
    </lineage>
</organism>
<evidence type="ECO:0008006" key="3">
    <source>
        <dbReference type="Google" id="ProtNLM"/>
    </source>
</evidence>
<evidence type="ECO:0000313" key="1">
    <source>
        <dbReference type="EMBL" id="QXH58073.1"/>
    </source>
</evidence>
<keyword evidence="2" id="KW-1185">Reference proteome</keyword>